<name>A0ABV7L4K6_9PROT</name>
<evidence type="ECO:0000313" key="3">
    <source>
        <dbReference type="EMBL" id="MFC3229601.1"/>
    </source>
</evidence>
<dbReference type="Pfam" id="PF19606">
    <property type="entry name" value="DUF6111"/>
    <property type="match status" value="1"/>
</dbReference>
<dbReference type="EMBL" id="JBHRTR010000034">
    <property type="protein sequence ID" value="MFC3229601.1"/>
    <property type="molecule type" value="Genomic_DNA"/>
</dbReference>
<dbReference type="Proteomes" id="UP001595528">
    <property type="component" value="Unassembled WGS sequence"/>
</dbReference>
<dbReference type="InterPro" id="IPR046093">
    <property type="entry name" value="DUF6111"/>
</dbReference>
<keyword evidence="4" id="KW-1185">Reference proteome</keyword>
<keyword evidence="2" id="KW-1133">Transmembrane helix</keyword>
<keyword evidence="2" id="KW-0812">Transmembrane</keyword>
<organism evidence="3 4">
    <name type="scientific">Marinibaculum pumilum</name>
    <dbReference type="NCBI Taxonomy" id="1766165"/>
    <lineage>
        <taxon>Bacteria</taxon>
        <taxon>Pseudomonadati</taxon>
        <taxon>Pseudomonadota</taxon>
        <taxon>Alphaproteobacteria</taxon>
        <taxon>Rhodospirillales</taxon>
        <taxon>Rhodospirillaceae</taxon>
        <taxon>Marinibaculum</taxon>
    </lineage>
</organism>
<comment type="caution">
    <text evidence="3">The sequence shown here is derived from an EMBL/GenBank/DDBJ whole genome shotgun (WGS) entry which is preliminary data.</text>
</comment>
<proteinExistence type="predicted"/>
<protein>
    <submittedName>
        <fullName evidence="3">DUF6111 family protein</fullName>
    </submittedName>
</protein>
<gene>
    <name evidence="3" type="ORF">ACFOGJ_20300</name>
</gene>
<keyword evidence="2" id="KW-0472">Membrane</keyword>
<feature type="transmembrane region" description="Helical" evidence="2">
    <location>
        <begin position="5"/>
        <end position="25"/>
    </location>
</feature>
<feature type="transmembrane region" description="Helical" evidence="2">
    <location>
        <begin position="40"/>
        <end position="61"/>
    </location>
</feature>
<reference evidence="4" key="1">
    <citation type="journal article" date="2019" name="Int. J. Syst. Evol. Microbiol.">
        <title>The Global Catalogue of Microorganisms (GCM) 10K type strain sequencing project: providing services to taxonomists for standard genome sequencing and annotation.</title>
        <authorList>
            <consortium name="The Broad Institute Genomics Platform"/>
            <consortium name="The Broad Institute Genome Sequencing Center for Infectious Disease"/>
            <person name="Wu L."/>
            <person name="Ma J."/>
        </authorList>
    </citation>
    <scope>NUCLEOTIDE SEQUENCE [LARGE SCALE GENOMIC DNA]</scope>
    <source>
        <strain evidence="4">KCTC 42964</strain>
    </source>
</reference>
<accession>A0ABV7L4K6</accession>
<dbReference type="RefSeq" id="WP_379903958.1">
    <property type="nucleotide sequence ID" value="NZ_JBHRTR010000034.1"/>
</dbReference>
<sequence>MLRQFLYHVVPMLVPFAMYAAYLWLRRRRGAAGTWREAPLTWLFVAGFVLVIASFVVMRLGGDQETDMRYRPPAYVDGQIVPAGEAPAPARPPSPDGGAPAAE</sequence>
<evidence type="ECO:0000256" key="1">
    <source>
        <dbReference type="SAM" id="MobiDB-lite"/>
    </source>
</evidence>
<evidence type="ECO:0000313" key="4">
    <source>
        <dbReference type="Proteomes" id="UP001595528"/>
    </source>
</evidence>
<feature type="region of interest" description="Disordered" evidence="1">
    <location>
        <begin position="79"/>
        <end position="103"/>
    </location>
</feature>
<evidence type="ECO:0000256" key="2">
    <source>
        <dbReference type="SAM" id="Phobius"/>
    </source>
</evidence>